<dbReference type="EMBL" id="JBBGZH010000002">
    <property type="protein sequence ID" value="MEJ5021114.1"/>
    <property type="molecule type" value="Genomic_DNA"/>
</dbReference>
<feature type="chain" id="PRO_5045013927" evidence="2">
    <location>
        <begin position="22"/>
        <end position="464"/>
    </location>
</feature>
<evidence type="ECO:0000313" key="3">
    <source>
        <dbReference type="EMBL" id="MEJ5021114.1"/>
    </source>
</evidence>
<keyword evidence="4" id="KW-1185">Reference proteome</keyword>
<gene>
    <name evidence="3" type="ORF">WH297_15445</name>
</gene>
<dbReference type="InterPro" id="IPR010131">
    <property type="entry name" value="MdtP/NodT-like"/>
</dbReference>
<accession>A0ABU8PHI1</accession>
<dbReference type="PANTHER" id="PTHR30203:SF30">
    <property type="entry name" value="OUTER MEMBRANE PROTEIN-RELATED"/>
    <property type="match status" value="1"/>
</dbReference>
<protein>
    <submittedName>
        <fullName evidence="3">Efflux transporter outer membrane subunit</fullName>
    </submittedName>
</protein>
<dbReference type="SUPFAM" id="SSF56954">
    <property type="entry name" value="Outer membrane efflux proteins (OEP)"/>
    <property type="match status" value="1"/>
</dbReference>
<feature type="signal peptide" evidence="2">
    <location>
        <begin position="1"/>
        <end position="21"/>
    </location>
</feature>
<dbReference type="NCBIfam" id="TIGR01845">
    <property type="entry name" value="outer_NodT"/>
    <property type="match status" value="1"/>
</dbReference>
<comment type="subcellular location">
    <subcellularLocation>
        <location evidence="2">Cell membrane</location>
        <topology evidence="2">Lipid-anchor</topology>
    </subcellularLocation>
</comment>
<evidence type="ECO:0000313" key="4">
    <source>
        <dbReference type="Proteomes" id="UP001375812"/>
    </source>
</evidence>
<keyword evidence="2" id="KW-1134">Transmembrane beta strand</keyword>
<sequence>MRIIYYAVPFALLFLAGCVTGPDHETPQIALPGKFGEGATASNGNVALAAWWNAFGDARLDRYVASGLEQNLTVQQAVERINQAQADVVVAGAGSLPSLMASASNTTSQQKGRLFNADQPVQNVSSGGLGVSWLIDLFGQYRRTKESASASLDVAYARVDIQRLAFISQLTSAYIDLRYYQERIEIARQNLKSRRETLALTKQQLAAGATSRLDVTQAEGLVQVTLAEIPELEINFRRSAHRIATLLGLPASSFIGELQKGARQPVARAIARSGIPADLLRNRPDIRAAERRLAASVAKIGVAESQLYPSIQLSGSISPSYTYLSGGSNGSLNLWSFGPTLVLPILDGGRLRANVASAGSAAREQYLEWKQTVLVAVEEVENALAAISRSKQTETTLRKAVEAYQDALSIATTNYRNGVSTLLEVLDAQRSVSDAQANLARAVQQTALSYVALNVAVGGGYANK</sequence>
<organism evidence="3 4">
    <name type="scientific">Ochrobactrum vermis</name>
    <dbReference type="NCBI Taxonomy" id="1827297"/>
    <lineage>
        <taxon>Bacteria</taxon>
        <taxon>Pseudomonadati</taxon>
        <taxon>Pseudomonadota</taxon>
        <taxon>Alphaproteobacteria</taxon>
        <taxon>Hyphomicrobiales</taxon>
        <taxon>Brucellaceae</taxon>
        <taxon>Brucella/Ochrobactrum group</taxon>
        <taxon>Ochrobactrum</taxon>
    </lineage>
</organism>
<evidence type="ECO:0000256" key="2">
    <source>
        <dbReference type="RuleBase" id="RU362097"/>
    </source>
</evidence>
<proteinExistence type="inferred from homology"/>
<reference evidence="3 4" key="1">
    <citation type="submission" date="2023-12" db="EMBL/GenBank/DDBJ databases">
        <title>Gut-associated functions are favored during microbiome assembly across C. elegans life.</title>
        <authorList>
            <person name="Zimmermann J."/>
        </authorList>
    </citation>
    <scope>NUCLEOTIDE SEQUENCE [LARGE SCALE GENOMIC DNA]</scope>
    <source>
        <strain evidence="3 4">MYb71</strain>
    </source>
</reference>
<keyword evidence="2" id="KW-0472">Membrane</keyword>
<keyword evidence="2" id="KW-0564">Palmitate</keyword>
<dbReference type="Proteomes" id="UP001375812">
    <property type="component" value="Unassembled WGS sequence"/>
</dbReference>
<dbReference type="PROSITE" id="PS51257">
    <property type="entry name" value="PROKAR_LIPOPROTEIN"/>
    <property type="match status" value="1"/>
</dbReference>
<dbReference type="RefSeq" id="WP_105543587.1">
    <property type="nucleotide sequence ID" value="NZ_JBBGZH010000002.1"/>
</dbReference>
<dbReference type="Gene3D" id="2.20.200.10">
    <property type="entry name" value="Outer membrane efflux proteins (OEP)"/>
    <property type="match status" value="1"/>
</dbReference>
<keyword evidence="2" id="KW-0812">Transmembrane</keyword>
<keyword evidence="2" id="KW-0732">Signal</keyword>
<dbReference type="Gene3D" id="1.20.1600.10">
    <property type="entry name" value="Outer membrane efflux proteins (OEP)"/>
    <property type="match status" value="1"/>
</dbReference>
<dbReference type="Pfam" id="PF02321">
    <property type="entry name" value="OEP"/>
    <property type="match status" value="2"/>
</dbReference>
<name>A0ABU8PHI1_9HYPH</name>
<keyword evidence="2" id="KW-0449">Lipoprotein</keyword>
<dbReference type="InterPro" id="IPR003423">
    <property type="entry name" value="OMP_efflux"/>
</dbReference>
<comment type="similarity">
    <text evidence="1 2">Belongs to the outer membrane factor (OMF) (TC 1.B.17) family.</text>
</comment>
<comment type="caution">
    <text evidence="3">The sequence shown here is derived from an EMBL/GenBank/DDBJ whole genome shotgun (WGS) entry which is preliminary data.</text>
</comment>
<evidence type="ECO:0000256" key="1">
    <source>
        <dbReference type="ARBA" id="ARBA00007613"/>
    </source>
</evidence>
<dbReference type="PANTHER" id="PTHR30203">
    <property type="entry name" value="OUTER MEMBRANE CATION EFFLUX PROTEIN"/>
    <property type="match status" value="1"/>
</dbReference>